<evidence type="ECO:0000313" key="3">
    <source>
        <dbReference type="Proteomes" id="UP000275408"/>
    </source>
</evidence>
<dbReference type="Proteomes" id="UP000275408">
    <property type="component" value="Unassembled WGS sequence"/>
</dbReference>
<sequence length="150" mass="16296">MKSTSVGLPKELCKWSPRLNEDNPLGGVVFNKSKSLVSCTRTCQDPVGHTSNSTVTTCADGITEHTEDEGLSVNICCSSASALCQTGNNDGKSSNFPSYLYHRKIQSVEPVSLERSDFEGQQENSGKQDEEEDGMLEYDSPSDDDIPPVE</sequence>
<evidence type="ECO:0000313" key="2">
    <source>
        <dbReference type="EMBL" id="RMX53314.1"/>
    </source>
</evidence>
<proteinExistence type="predicted"/>
<dbReference type="EMBL" id="RCHS01001475">
    <property type="protein sequence ID" value="RMX53314.1"/>
    <property type="molecule type" value="Genomic_DNA"/>
</dbReference>
<evidence type="ECO:0000256" key="1">
    <source>
        <dbReference type="SAM" id="MobiDB-lite"/>
    </source>
</evidence>
<feature type="compositionally biased region" description="Acidic residues" evidence="1">
    <location>
        <begin position="129"/>
        <end position="150"/>
    </location>
</feature>
<name>A0A3M6UIF7_POCDA</name>
<reference evidence="2 3" key="1">
    <citation type="journal article" date="2018" name="Sci. Rep.">
        <title>Comparative analysis of the Pocillopora damicornis genome highlights role of immune system in coral evolution.</title>
        <authorList>
            <person name="Cunning R."/>
            <person name="Bay R.A."/>
            <person name="Gillette P."/>
            <person name="Baker A.C."/>
            <person name="Traylor-Knowles N."/>
        </authorList>
    </citation>
    <scope>NUCLEOTIDE SEQUENCE [LARGE SCALE GENOMIC DNA]</scope>
    <source>
        <strain evidence="2">RSMAS</strain>
        <tissue evidence="2">Whole animal</tissue>
    </source>
</reference>
<accession>A0A3M6UIF7</accession>
<keyword evidence="3" id="KW-1185">Reference proteome</keyword>
<comment type="caution">
    <text evidence="2">The sequence shown here is derived from an EMBL/GenBank/DDBJ whole genome shotgun (WGS) entry which is preliminary data.</text>
</comment>
<feature type="region of interest" description="Disordered" evidence="1">
    <location>
        <begin position="111"/>
        <end position="150"/>
    </location>
</feature>
<protein>
    <submittedName>
        <fullName evidence="2">Uncharacterized protein</fullName>
    </submittedName>
</protein>
<organism evidence="2 3">
    <name type="scientific">Pocillopora damicornis</name>
    <name type="common">Cauliflower coral</name>
    <name type="synonym">Millepora damicornis</name>
    <dbReference type="NCBI Taxonomy" id="46731"/>
    <lineage>
        <taxon>Eukaryota</taxon>
        <taxon>Metazoa</taxon>
        <taxon>Cnidaria</taxon>
        <taxon>Anthozoa</taxon>
        <taxon>Hexacorallia</taxon>
        <taxon>Scleractinia</taxon>
        <taxon>Astrocoeniina</taxon>
        <taxon>Pocilloporidae</taxon>
        <taxon>Pocillopora</taxon>
    </lineage>
</organism>
<gene>
    <name evidence="2" type="ORF">pdam_00022145</name>
</gene>
<dbReference type="AlphaFoldDB" id="A0A3M6UIF7"/>